<evidence type="ECO:0000256" key="2">
    <source>
        <dbReference type="ARBA" id="ARBA00009140"/>
    </source>
</evidence>
<feature type="transmembrane region" description="Helical" evidence="10">
    <location>
        <begin position="16"/>
        <end position="34"/>
    </location>
</feature>
<keyword evidence="7 10" id="KW-0812">Transmembrane</keyword>
<evidence type="ECO:0000256" key="8">
    <source>
        <dbReference type="ARBA" id="ARBA00022989"/>
    </source>
</evidence>
<comment type="cofactor">
    <cofactor evidence="10">
        <name>Zn(2+)</name>
        <dbReference type="ChEBI" id="CHEBI:29105"/>
    </cofactor>
    <text evidence="10">Divalent metal cations. Probably Zn(2+).</text>
</comment>
<reference evidence="11" key="2">
    <citation type="submission" date="2018-01" db="EMBL/GenBank/DDBJ databases">
        <title>Transcriptome analysis of Ajowan (Trachyspermum ammi L.) inflorescence.</title>
        <authorList>
            <person name="Amiripour M."/>
            <person name="Sadat-Noori S.A."/>
            <person name="Shariati V."/>
            <person name="Soltani-Howyzeh M."/>
        </authorList>
    </citation>
    <scope>NUCLEOTIDE SEQUENCE</scope>
</reference>
<evidence type="ECO:0000256" key="1">
    <source>
        <dbReference type="ARBA" id="ARBA00004141"/>
    </source>
</evidence>
<dbReference type="Pfam" id="PF04140">
    <property type="entry name" value="ICMT"/>
    <property type="match status" value="1"/>
</dbReference>
<dbReference type="PROSITE" id="PS51564">
    <property type="entry name" value="SAM_ICMT"/>
    <property type="match status" value="1"/>
</dbReference>
<keyword evidence="4 10" id="KW-0489">Methyltransferase</keyword>
<sequence>MTEVFGYTACRQISEMLFSIAFFHVSEYILAIIFHGKSNVTLKSLLISKNYLVAMIFSLVEYLVEVYFFPGLKEHWWISNFGLVMVAIGEILRKLAIITAGRAFTHLIKVYHEEHHELVRNGVYGFVRHPGYSGFLIWSIGTQIMLCNPISTVAFAVVVWRFFSQRIPYEEYFLRQFFGSDYNAYAQQVPSGIPFVN</sequence>
<feature type="transmembrane region" description="Helical" evidence="10">
    <location>
        <begin position="75"/>
        <end position="92"/>
    </location>
</feature>
<keyword evidence="9 10" id="KW-0472">Membrane</keyword>
<evidence type="ECO:0000256" key="6">
    <source>
        <dbReference type="ARBA" id="ARBA00022691"/>
    </source>
</evidence>
<evidence type="ECO:0000256" key="7">
    <source>
        <dbReference type="ARBA" id="ARBA00022692"/>
    </source>
</evidence>
<keyword evidence="5 11" id="KW-0808">Transferase</keyword>
<keyword evidence="8 10" id="KW-1133">Transmembrane helix</keyword>
<proteinExistence type="evidence at transcript level"/>
<dbReference type="EC" id="2.1.1.100" evidence="3 10"/>
<comment type="subcellular location">
    <subcellularLocation>
        <location evidence="10">Endoplasmic reticulum membrane</location>
        <topology evidence="10">Multi-pass membrane protein</topology>
    </subcellularLocation>
    <subcellularLocation>
        <location evidence="1">Membrane</location>
        <topology evidence="1">Multi-pass membrane protein</topology>
    </subcellularLocation>
</comment>
<comment type="similarity">
    <text evidence="2 10">Belongs to the class VI-like SAM-binding methyltransferase superfamily. Isoprenylcysteine carboxyl methyltransferase family.</text>
</comment>
<feature type="transmembrane region" description="Helical" evidence="10">
    <location>
        <begin position="135"/>
        <end position="163"/>
    </location>
</feature>
<dbReference type="InterPro" id="IPR007269">
    <property type="entry name" value="ICMT_MeTrfase"/>
</dbReference>
<organism evidence="11">
    <name type="scientific">Trachyspermum ammi</name>
    <name type="common">Ajowan caraway</name>
    <name type="synonym">Sison ammi</name>
    <dbReference type="NCBI Taxonomy" id="52570"/>
    <lineage>
        <taxon>Eukaryota</taxon>
        <taxon>Viridiplantae</taxon>
        <taxon>Streptophyta</taxon>
        <taxon>Embryophyta</taxon>
        <taxon>Tracheophyta</taxon>
        <taxon>Spermatophyta</taxon>
        <taxon>Magnoliopsida</taxon>
        <taxon>eudicotyledons</taxon>
        <taxon>Gunneridae</taxon>
        <taxon>Pentapetalae</taxon>
        <taxon>asterids</taxon>
        <taxon>campanulids</taxon>
        <taxon>Apiales</taxon>
        <taxon>Apiaceae</taxon>
        <taxon>Apioideae</taxon>
        <taxon>apioid superclade</taxon>
        <taxon>Pyramidoptereae</taxon>
        <taxon>Trachyspermum</taxon>
    </lineage>
</organism>
<dbReference type="AlphaFoldDB" id="A0A2L0V4K7"/>
<evidence type="ECO:0000256" key="3">
    <source>
        <dbReference type="ARBA" id="ARBA00012151"/>
    </source>
</evidence>
<comment type="catalytic activity">
    <reaction evidence="10">
        <text>[protein]-C-terminal S-[(2E,6E)-farnesyl]-L-cysteine + S-adenosyl-L-methionine = [protein]-C-terminal S-[(2E,6E)-farnesyl]-L-cysteine methyl ester + S-adenosyl-L-homocysteine</text>
        <dbReference type="Rhea" id="RHEA:21672"/>
        <dbReference type="Rhea" id="RHEA-COMP:12125"/>
        <dbReference type="Rhea" id="RHEA-COMP:12126"/>
        <dbReference type="ChEBI" id="CHEBI:57856"/>
        <dbReference type="ChEBI" id="CHEBI:59789"/>
        <dbReference type="ChEBI" id="CHEBI:90510"/>
        <dbReference type="ChEBI" id="CHEBI:90511"/>
        <dbReference type="EC" id="2.1.1.100"/>
    </reaction>
</comment>
<dbReference type="GO" id="GO:0032259">
    <property type="term" value="P:methylation"/>
    <property type="evidence" value="ECO:0007669"/>
    <property type="project" value="UniProtKB-KW"/>
</dbReference>
<dbReference type="PANTHER" id="PTHR12714">
    <property type="entry name" value="PROTEIN-S ISOPRENYLCYSTEINE O-METHYLTRANSFERASE"/>
    <property type="match status" value="1"/>
</dbReference>
<keyword evidence="10" id="KW-0256">Endoplasmic reticulum</keyword>
<dbReference type="GO" id="GO:0005789">
    <property type="term" value="C:endoplasmic reticulum membrane"/>
    <property type="evidence" value="ECO:0007669"/>
    <property type="project" value="UniProtKB-SubCell"/>
</dbReference>
<dbReference type="Gene3D" id="1.20.120.1630">
    <property type="match status" value="1"/>
</dbReference>
<protein>
    <recommendedName>
        <fullName evidence="3 10">Protein-S-isoprenylcysteine O-methyltransferase</fullName>
        <ecNumber evidence="3 10">2.1.1.100</ecNumber>
    </recommendedName>
</protein>
<dbReference type="InterPro" id="IPR025770">
    <property type="entry name" value="PPMT_MeTrfase"/>
</dbReference>
<feature type="transmembrane region" description="Helical" evidence="10">
    <location>
        <begin position="46"/>
        <end position="69"/>
    </location>
</feature>
<name>A0A2L0V4K7_TRAAM</name>
<accession>A0A2L0V4K7</accession>
<dbReference type="EMBL" id="MG745861">
    <property type="protein sequence ID" value="AUZ98397.1"/>
    <property type="molecule type" value="mRNA"/>
</dbReference>
<keyword evidence="6 10" id="KW-0949">S-adenosyl-L-methionine</keyword>
<dbReference type="GO" id="GO:0004671">
    <property type="term" value="F:protein C-terminal S-isoprenylcysteine carboxyl O-methyltransferase activity"/>
    <property type="evidence" value="ECO:0007669"/>
    <property type="project" value="UniProtKB-EC"/>
</dbReference>
<dbReference type="PANTHER" id="PTHR12714:SF9">
    <property type="entry name" value="PROTEIN-S-ISOPRENYLCYSTEINE O-METHYLTRANSFERASE"/>
    <property type="match status" value="1"/>
</dbReference>
<evidence type="ECO:0000256" key="4">
    <source>
        <dbReference type="ARBA" id="ARBA00022603"/>
    </source>
</evidence>
<evidence type="ECO:0000313" key="11">
    <source>
        <dbReference type="EMBL" id="AUZ98397.1"/>
    </source>
</evidence>
<evidence type="ECO:0000256" key="5">
    <source>
        <dbReference type="ARBA" id="ARBA00022679"/>
    </source>
</evidence>
<evidence type="ECO:0000256" key="10">
    <source>
        <dbReference type="RuleBase" id="RU362022"/>
    </source>
</evidence>
<gene>
    <name evidence="11" type="primary">ICMT</name>
</gene>
<reference evidence="11" key="1">
    <citation type="submission" date="2018-01" db="EMBL/GenBank/DDBJ databases">
        <title>Comparative transcriptome analysis to identify putative genes involved in thymol biosynthesis pathway in medicinal plant Trachyspermum ammi L.</title>
        <authorList>
            <person name="Amiripour M."/>
            <person name="Sadat-Noori S.A."/>
            <person name="Shariati V."/>
            <person name="Soltani-Howyzeh M."/>
        </authorList>
    </citation>
    <scope>NUCLEOTIDE SEQUENCE</scope>
</reference>
<evidence type="ECO:0000256" key="9">
    <source>
        <dbReference type="ARBA" id="ARBA00023136"/>
    </source>
</evidence>